<sequence>MGATPHGDSIAFAQGALRCGVAVLPDSGLGPTGGSLYMIRIGFVAGPGELREAVRRLARVWRSYDPPRQAASAPAPLAV</sequence>
<evidence type="ECO:0000313" key="1">
    <source>
        <dbReference type="EMBL" id="QDP80783.1"/>
    </source>
</evidence>
<evidence type="ECO:0000313" key="2">
    <source>
        <dbReference type="Proteomes" id="UP000317039"/>
    </source>
</evidence>
<accession>A0A516NPE6</accession>
<dbReference type="InterPro" id="IPR015424">
    <property type="entry name" value="PyrdxlP-dep_Trfase"/>
</dbReference>
<name>A0A516NPE6_9NOCA</name>
<dbReference type="Proteomes" id="UP000317039">
    <property type="component" value="Chromosome"/>
</dbReference>
<dbReference type="AlphaFoldDB" id="A0A516NPE6"/>
<dbReference type="Gene3D" id="3.90.1150.10">
    <property type="entry name" value="Aspartate Aminotransferase, domain 1"/>
    <property type="match status" value="1"/>
</dbReference>
<gene>
    <name evidence="1" type="ORF">FOH10_20790</name>
</gene>
<organism evidence="1 2">
    <name type="scientific">Nocardia otitidiscaviarum</name>
    <dbReference type="NCBI Taxonomy" id="1823"/>
    <lineage>
        <taxon>Bacteria</taxon>
        <taxon>Bacillati</taxon>
        <taxon>Actinomycetota</taxon>
        <taxon>Actinomycetes</taxon>
        <taxon>Mycobacteriales</taxon>
        <taxon>Nocardiaceae</taxon>
        <taxon>Nocardia</taxon>
    </lineage>
</organism>
<dbReference type="GeneID" id="80334800"/>
<dbReference type="EMBL" id="CP041695">
    <property type="protein sequence ID" value="QDP80783.1"/>
    <property type="molecule type" value="Genomic_DNA"/>
</dbReference>
<proteinExistence type="predicted"/>
<protein>
    <submittedName>
        <fullName evidence="1">Uncharacterized protein</fullName>
    </submittedName>
</protein>
<dbReference type="KEGG" id="nod:FOH10_20790"/>
<dbReference type="RefSeq" id="WP_143981999.1">
    <property type="nucleotide sequence ID" value="NZ_CP041695.1"/>
</dbReference>
<dbReference type="InterPro" id="IPR015422">
    <property type="entry name" value="PyrdxlP-dep_Trfase_small"/>
</dbReference>
<reference evidence="1 2" key="1">
    <citation type="submission" date="2019-07" db="EMBL/GenBank/DDBJ databases">
        <title>Complete Genome Sequence and Methylome Analysis of Nocardia otitidis-caviarum NEB252.</title>
        <authorList>
            <person name="Fomenkov A."/>
            <person name="Anton B.P."/>
            <person name="Vincze T."/>
            <person name="Roberts R.J."/>
        </authorList>
    </citation>
    <scope>NUCLEOTIDE SEQUENCE [LARGE SCALE GENOMIC DNA]</scope>
    <source>
        <strain evidence="1 2">NEB252</strain>
    </source>
</reference>
<dbReference type="SUPFAM" id="SSF53383">
    <property type="entry name" value="PLP-dependent transferases"/>
    <property type="match status" value="1"/>
</dbReference>